<dbReference type="EMBL" id="KZ293675">
    <property type="protein sequence ID" value="PBK88039.1"/>
    <property type="molecule type" value="Genomic_DNA"/>
</dbReference>
<evidence type="ECO:0000313" key="1">
    <source>
        <dbReference type="EMBL" id="PBK88039.1"/>
    </source>
</evidence>
<dbReference type="Proteomes" id="UP000217790">
    <property type="component" value="Unassembled WGS sequence"/>
</dbReference>
<gene>
    <name evidence="1" type="ORF">ARMGADRAFT_440079</name>
</gene>
<reference evidence="2" key="1">
    <citation type="journal article" date="2017" name="Nat. Ecol. Evol.">
        <title>Genome expansion and lineage-specific genetic innovations in the forest pathogenic fungi Armillaria.</title>
        <authorList>
            <person name="Sipos G."/>
            <person name="Prasanna A.N."/>
            <person name="Walter M.C."/>
            <person name="O'Connor E."/>
            <person name="Balint B."/>
            <person name="Krizsan K."/>
            <person name="Kiss B."/>
            <person name="Hess J."/>
            <person name="Varga T."/>
            <person name="Slot J."/>
            <person name="Riley R."/>
            <person name="Boka B."/>
            <person name="Rigling D."/>
            <person name="Barry K."/>
            <person name="Lee J."/>
            <person name="Mihaltcheva S."/>
            <person name="LaButti K."/>
            <person name="Lipzen A."/>
            <person name="Waldron R."/>
            <person name="Moloney N.M."/>
            <person name="Sperisen C."/>
            <person name="Kredics L."/>
            <person name="Vagvoelgyi C."/>
            <person name="Patrignani A."/>
            <person name="Fitzpatrick D."/>
            <person name="Nagy I."/>
            <person name="Doyle S."/>
            <person name="Anderson J.B."/>
            <person name="Grigoriev I.V."/>
            <person name="Gueldener U."/>
            <person name="Muensterkoetter M."/>
            <person name="Nagy L.G."/>
        </authorList>
    </citation>
    <scope>NUCLEOTIDE SEQUENCE [LARGE SCALE GENOMIC DNA]</scope>
    <source>
        <strain evidence="2">Ar21-2</strain>
    </source>
</reference>
<accession>A0A2H3CYB4</accession>
<sequence length="90" mass="10305">MISVVMSEGRSPATIKIFTNRILWSRGVWQVKRAKKTTGQCTLVLAASVSLFPWVQSNHEIIYPEEGFQRLSYLATLSFLWFIKRAILTS</sequence>
<proteinExistence type="predicted"/>
<dbReference type="InParanoid" id="A0A2H3CYB4"/>
<name>A0A2H3CYB4_ARMGA</name>
<keyword evidence="2" id="KW-1185">Reference proteome</keyword>
<dbReference type="AlphaFoldDB" id="A0A2H3CYB4"/>
<organism evidence="1 2">
    <name type="scientific">Armillaria gallica</name>
    <name type="common">Bulbous honey fungus</name>
    <name type="synonym">Armillaria bulbosa</name>
    <dbReference type="NCBI Taxonomy" id="47427"/>
    <lineage>
        <taxon>Eukaryota</taxon>
        <taxon>Fungi</taxon>
        <taxon>Dikarya</taxon>
        <taxon>Basidiomycota</taxon>
        <taxon>Agaricomycotina</taxon>
        <taxon>Agaricomycetes</taxon>
        <taxon>Agaricomycetidae</taxon>
        <taxon>Agaricales</taxon>
        <taxon>Marasmiineae</taxon>
        <taxon>Physalacriaceae</taxon>
        <taxon>Armillaria</taxon>
    </lineage>
</organism>
<protein>
    <submittedName>
        <fullName evidence="1">Uncharacterized protein</fullName>
    </submittedName>
</protein>
<evidence type="ECO:0000313" key="2">
    <source>
        <dbReference type="Proteomes" id="UP000217790"/>
    </source>
</evidence>